<accession>A0A2Z6MKT2</accession>
<dbReference type="Pfam" id="PF13960">
    <property type="entry name" value="DUF4218"/>
    <property type="match status" value="1"/>
</dbReference>
<gene>
    <name evidence="3" type="ORF">TSUD_326190</name>
</gene>
<dbReference type="Proteomes" id="UP000242715">
    <property type="component" value="Unassembled WGS sequence"/>
</dbReference>
<evidence type="ECO:0000313" key="4">
    <source>
        <dbReference type="Proteomes" id="UP000242715"/>
    </source>
</evidence>
<sequence>MVHLIVHLVREIRLCGPVYLRWMYPVEQYMKILKGYMKNQNRPKASIVEKYIAEEAIEFCSDYMSEADAIGIPKSRHGGRCGAESMHFSSSKDKNPILASISYYGIIEEIWDVDFITFKVPLFKCKWIDTNNGVKTDDFGFTLVDLAKLAYTNEPFIMSSQAKQVFYVSDPSNNSNKKWSVVLQGKTNHGPNDSQDATLHIYETPSFSQRVPNLVEDTIVDEVHATREDHEEGIWEEET</sequence>
<dbReference type="EMBL" id="DF973162">
    <property type="protein sequence ID" value="GAU16669.1"/>
    <property type="molecule type" value="Genomic_DNA"/>
</dbReference>
<proteinExistence type="predicted"/>
<reference evidence="4" key="1">
    <citation type="journal article" date="2017" name="Front. Plant Sci.">
        <title>Climate Clever Clovers: New Paradigm to Reduce the Environmental Footprint of Ruminants by Breeding Low Methanogenic Forages Utilizing Haplotype Variation.</title>
        <authorList>
            <person name="Kaur P."/>
            <person name="Appels R."/>
            <person name="Bayer P.E."/>
            <person name="Keeble-Gagnere G."/>
            <person name="Wang J."/>
            <person name="Hirakawa H."/>
            <person name="Shirasawa K."/>
            <person name="Vercoe P."/>
            <person name="Stefanova K."/>
            <person name="Durmic Z."/>
            <person name="Nichols P."/>
            <person name="Revell C."/>
            <person name="Isobe S.N."/>
            <person name="Edwards D."/>
            <person name="Erskine W."/>
        </authorList>
    </citation>
    <scope>NUCLEOTIDE SEQUENCE [LARGE SCALE GENOMIC DNA]</scope>
    <source>
        <strain evidence="4">cv. Daliak</strain>
    </source>
</reference>
<dbReference type="InterPro" id="IPR025312">
    <property type="entry name" value="DUF4216"/>
</dbReference>
<feature type="domain" description="DUF4218" evidence="2">
    <location>
        <begin position="1"/>
        <end position="69"/>
    </location>
</feature>
<name>A0A2Z6MKT2_TRISU</name>
<dbReference type="Pfam" id="PF13952">
    <property type="entry name" value="DUF4216"/>
    <property type="match status" value="1"/>
</dbReference>
<dbReference type="PANTHER" id="PTHR48258">
    <property type="entry name" value="DUF4218 DOMAIN-CONTAINING PROTEIN-RELATED"/>
    <property type="match status" value="1"/>
</dbReference>
<dbReference type="InterPro" id="IPR025452">
    <property type="entry name" value="DUF4218"/>
</dbReference>
<dbReference type="PANTHER" id="PTHR48258:SF9">
    <property type="entry name" value="OS01G0348150 PROTEIN"/>
    <property type="match status" value="1"/>
</dbReference>
<organism evidence="3 4">
    <name type="scientific">Trifolium subterraneum</name>
    <name type="common">Subterranean clover</name>
    <dbReference type="NCBI Taxonomy" id="3900"/>
    <lineage>
        <taxon>Eukaryota</taxon>
        <taxon>Viridiplantae</taxon>
        <taxon>Streptophyta</taxon>
        <taxon>Embryophyta</taxon>
        <taxon>Tracheophyta</taxon>
        <taxon>Spermatophyta</taxon>
        <taxon>Magnoliopsida</taxon>
        <taxon>eudicotyledons</taxon>
        <taxon>Gunneridae</taxon>
        <taxon>Pentapetalae</taxon>
        <taxon>rosids</taxon>
        <taxon>fabids</taxon>
        <taxon>Fabales</taxon>
        <taxon>Fabaceae</taxon>
        <taxon>Papilionoideae</taxon>
        <taxon>50 kb inversion clade</taxon>
        <taxon>NPAAA clade</taxon>
        <taxon>Hologalegina</taxon>
        <taxon>IRL clade</taxon>
        <taxon>Trifolieae</taxon>
        <taxon>Trifolium</taxon>
    </lineage>
</organism>
<evidence type="ECO:0000259" key="1">
    <source>
        <dbReference type="Pfam" id="PF13952"/>
    </source>
</evidence>
<keyword evidence="4" id="KW-1185">Reference proteome</keyword>
<evidence type="ECO:0008006" key="5">
    <source>
        <dbReference type="Google" id="ProtNLM"/>
    </source>
</evidence>
<feature type="domain" description="DUF4216" evidence="1">
    <location>
        <begin position="117"/>
        <end position="182"/>
    </location>
</feature>
<dbReference type="AlphaFoldDB" id="A0A2Z6MKT2"/>
<dbReference type="OrthoDB" id="1709318at2759"/>
<evidence type="ECO:0000313" key="3">
    <source>
        <dbReference type="EMBL" id="GAU16669.1"/>
    </source>
</evidence>
<protein>
    <recommendedName>
        <fullName evidence="5">DUF4218 domain-containing protein</fullName>
    </recommendedName>
</protein>
<evidence type="ECO:0000259" key="2">
    <source>
        <dbReference type="Pfam" id="PF13960"/>
    </source>
</evidence>